<evidence type="ECO:0000313" key="2">
    <source>
        <dbReference type="Proteomes" id="UP000886501"/>
    </source>
</evidence>
<accession>A0ACB6ZSG9</accession>
<protein>
    <submittedName>
        <fullName evidence="1">Uncharacterized protein</fullName>
    </submittedName>
</protein>
<evidence type="ECO:0000313" key="1">
    <source>
        <dbReference type="EMBL" id="KAF9652408.1"/>
    </source>
</evidence>
<dbReference type="Proteomes" id="UP000886501">
    <property type="component" value="Unassembled WGS sequence"/>
</dbReference>
<sequence length="105" mass="12395">MECRSVSQKATVTPADRRHCVEALARSAQSWSSYSGYFRESTRMCYAYQQLNDIDLAKDIYQNITEEKLRLVQFLLRREQSFQKNGQQLSASIEVRYPNGFFQRR</sequence>
<comment type="caution">
    <text evidence="1">The sequence shown here is derived from an EMBL/GenBank/DDBJ whole genome shotgun (WGS) entry which is preliminary data.</text>
</comment>
<name>A0ACB6ZSG9_THEGA</name>
<keyword evidence="2" id="KW-1185">Reference proteome</keyword>
<proteinExistence type="predicted"/>
<gene>
    <name evidence="1" type="ORF">BDM02DRAFT_3109427</name>
</gene>
<reference evidence="1" key="1">
    <citation type="submission" date="2019-10" db="EMBL/GenBank/DDBJ databases">
        <authorList>
            <consortium name="DOE Joint Genome Institute"/>
            <person name="Kuo A."/>
            <person name="Miyauchi S."/>
            <person name="Kiss E."/>
            <person name="Drula E."/>
            <person name="Kohler A."/>
            <person name="Sanchez-Garcia M."/>
            <person name="Andreopoulos B."/>
            <person name="Barry K.W."/>
            <person name="Bonito G."/>
            <person name="Buee M."/>
            <person name="Carver A."/>
            <person name="Chen C."/>
            <person name="Cichocki N."/>
            <person name="Clum A."/>
            <person name="Culley D."/>
            <person name="Crous P.W."/>
            <person name="Fauchery L."/>
            <person name="Girlanda M."/>
            <person name="Hayes R."/>
            <person name="Keri Z."/>
            <person name="Labutti K."/>
            <person name="Lipzen A."/>
            <person name="Lombard V."/>
            <person name="Magnuson J."/>
            <person name="Maillard F."/>
            <person name="Morin E."/>
            <person name="Murat C."/>
            <person name="Nolan M."/>
            <person name="Ohm R."/>
            <person name="Pangilinan J."/>
            <person name="Pereira M."/>
            <person name="Perotto S."/>
            <person name="Peter M."/>
            <person name="Riley R."/>
            <person name="Sitrit Y."/>
            <person name="Stielow B."/>
            <person name="Szollosi G."/>
            <person name="Zifcakova L."/>
            <person name="Stursova M."/>
            <person name="Spatafora J.W."/>
            <person name="Tedersoo L."/>
            <person name="Vaario L.-M."/>
            <person name="Yamada A."/>
            <person name="Yan M."/>
            <person name="Wang P."/>
            <person name="Xu J."/>
            <person name="Bruns T."/>
            <person name="Baldrian P."/>
            <person name="Vilgalys R."/>
            <person name="Henrissat B."/>
            <person name="Grigoriev I.V."/>
            <person name="Hibbett D."/>
            <person name="Nagy L.G."/>
            <person name="Martin F.M."/>
        </authorList>
    </citation>
    <scope>NUCLEOTIDE SEQUENCE</scope>
    <source>
        <strain evidence="1">P2</strain>
    </source>
</reference>
<organism evidence="1 2">
    <name type="scientific">Thelephora ganbajun</name>
    <name type="common">Ganba fungus</name>
    <dbReference type="NCBI Taxonomy" id="370292"/>
    <lineage>
        <taxon>Eukaryota</taxon>
        <taxon>Fungi</taxon>
        <taxon>Dikarya</taxon>
        <taxon>Basidiomycota</taxon>
        <taxon>Agaricomycotina</taxon>
        <taxon>Agaricomycetes</taxon>
        <taxon>Thelephorales</taxon>
        <taxon>Thelephoraceae</taxon>
        <taxon>Thelephora</taxon>
    </lineage>
</organism>
<dbReference type="EMBL" id="MU117969">
    <property type="protein sequence ID" value="KAF9652408.1"/>
    <property type="molecule type" value="Genomic_DNA"/>
</dbReference>
<reference evidence="1" key="2">
    <citation type="journal article" date="2020" name="Nat. Commun.">
        <title>Large-scale genome sequencing of mycorrhizal fungi provides insights into the early evolution of symbiotic traits.</title>
        <authorList>
            <person name="Miyauchi S."/>
            <person name="Kiss E."/>
            <person name="Kuo A."/>
            <person name="Drula E."/>
            <person name="Kohler A."/>
            <person name="Sanchez-Garcia M."/>
            <person name="Morin E."/>
            <person name="Andreopoulos B."/>
            <person name="Barry K.W."/>
            <person name="Bonito G."/>
            <person name="Buee M."/>
            <person name="Carver A."/>
            <person name="Chen C."/>
            <person name="Cichocki N."/>
            <person name="Clum A."/>
            <person name="Culley D."/>
            <person name="Crous P.W."/>
            <person name="Fauchery L."/>
            <person name="Girlanda M."/>
            <person name="Hayes R.D."/>
            <person name="Keri Z."/>
            <person name="LaButti K."/>
            <person name="Lipzen A."/>
            <person name="Lombard V."/>
            <person name="Magnuson J."/>
            <person name="Maillard F."/>
            <person name="Murat C."/>
            <person name="Nolan M."/>
            <person name="Ohm R.A."/>
            <person name="Pangilinan J."/>
            <person name="Pereira M.F."/>
            <person name="Perotto S."/>
            <person name="Peter M."/>
            <person name="Pfister S."/>
            <person name="Riley R."/>
            <person name="Sitrit Y."/>
            <person name="Stielow J.B."/>
            <person name="Szollosi G."/>
            <person name="Zifcakova L."/>
            <person name="Stursova M."/>
            <person name="Spatafora J.W."/>
            <person name="Tedersoo L."/>
            <person name="Vaario L.M."/>
            <person name="Yamada A."/>
            <person name="Yan M."/>
            <person name="Wang P."/>
            <person name="Xu J."/>
            <person name="Bruns T."/>
            <person name="Baldrian P."/>
            <person name="Vilgalys R."/>
            <person name="Dunand C."/>
            <person name="Henrissat B."/>
            <person name="Grigoriev I.V."/>
            <person name="Hibbett D."/>
            <person name="Nagy L.G."/>
            <person name="Martin F.M."/>
        </authorList>
    </citation>
    <scope>NUCLEOTIDE SEQUENCE</scope>
    <source>
        <strain evidence="1">P2</strain>
    </source>
</reference>